<comment type="caution">
    <text evidence="1">The sequence shown here is derived from an EMBL/GenBank/DDBJ whole genome shotgun (WGS) entry which is preliminary data.</text>
</comment>
<evidence type="ECO:0000313" key="1">
    <source>
        <dbReference type="EMBL" id="GAA4312509.1"/>
    </source>
</evidence>
<proteinExistence type="predicted"/>
<name>A0ABP8FWK6_9BACT</name>
<sequence>MPRGTRTLILNPDRTYVSTGNGYHKEGTYVIKRDLFSINTNPKQPKDMIKFDGNSWEDYVEIVNGNLRVREGCCAAYTYEK</sequence>
<dbReference type="EMBL" id="BAABGX010000003">
    <property type="protein sequence ID" value="GAA4312509.1"/>
    <property type="molecule type" value="Genomic_DNA"/>
</dbReference>
<protein>
    <submittedName>
        <fullName evidence="1">Uncharacterized protein</fullName>
    </submittedName>
</protein>
<keyword evidence="2" id="KW-1185">Reference proteome</keyword>
<gene>
    <name evidence="1" type="ORF">GCM10023183_31590</name>
</gene>
<dbReference type="Proteomes" id="UP001501844">
    <property type="component" value="Unassembled WGS sequence"/>
</dbReference>
<reference evidence="2" key="1">
    <citation type="journal article" date="2019" name="Int. J. Syst. Evol. Microbiol.">
        <title>The Global Catalogue of Microorganisms (GCM) 10K type strain sequencing project: providing services to taxonomists for standard genome sequencing and annotation.</title>
        <authorList>
            <consortium name="The Broad Institute Genomics Platform"/>
            <consortium name="The Broad Institute Genome Sequencing Center for Infectious Disease"/>
            <person name="Wu L."/>
            <person name="Ma J."/>
        </authorList>
    </citation>
    <scope>NUCLEOTIDE SEQUENCE [LARGE SCALE GENOMIC DNA]</scope>
    <source>
        <strain evidence="2">JCM 17917</strain>
    </source>
</reference>
<evidence type="ECO:0000313" key="2">
    <source>
        <dbReference type="Proteomes" id="UP001501844"/>
    </source>
</evidence>
<accession>A0ABP8FWK6</accession>
<organism evidence="1 2">
    <name type="scientific">Nibribacter koreensis</name>
    <dbReference type="NCBI Taxonomy" id="1084519"/>
    <lineage>
        <taxon>Bacteria</taxon>
        <taxon>Pseudomonadati</taxon>
        <taxon>Bacteroidota</taxon>
        <taxon>Cytophagia</taxon>
        <taxon>Cytophagales</taxon>
        <taxon>Hymenobacteraceae</taxon>
        <taxon>Nibribacter</taxon>
    </lineage>
</organism>